<name>A0A4Y9ZSL4_9AGAM</name>
<evidence type="ECO:0000256" key="2">
    <source>
        <dbReference type="SAM" id="MobiDB-lite"/>
    </source>
</evidence>
<dbReference type="OrthoDB" id="27198at2759"/>
<dbReference type="PANTHER" id="PTHR12281">
    <property type="entry name" value="RP42 RELATED"/>
    <property type="match status" value="1"/>
</dbReference>
<dbReference type="GO" id="GO:0000151">
    <property type="term" value="C:ubiquitin ligase complex"/>
    <property type="evidence" value="ECO:0007669"/>
    <property type="project" value="TreeGrafter"/>
</dbReference>
<gene>
    <name evidence="4" type="ORF">EWM64_g7535</name>
</gene>
<feature type="region of interest" description="Disordered" evidence="2">
    <location>
        <begin position="1"/>
        <end position="93"/>
    </location>
</feature>
<dbReference type="Gene3D" id="1.10.238.200">
    <property type="entry name" value="Cullin, PONY binding domain"/>
    <property type="match status" value="1"/>
</dbReference>
<comment type="function">
    <text evidence="1">Neddylation of cullins play an essential role in the regulation of SCF-type complexes activity.</text>
</comment>
<protein>
    <recommendedName>
        <fullName evidence="1">Defective in cullin neddylation protein</fullName>
    </recommendedName>
</protein>
<dbReference type="InterPro" id="IPR005176">
    <property type="entry name" value="PONY_dom"/>
</dbReference>
<organism evidence="4 5">
    <name type="scientific">Hericium alpestre</name>
    <dbReference type="NCBI Taxonomy" id="135208"/>
    <lineage>
        <taxon>Eukaryota</taxon>
        <taxon>Fungi</taxon>
        <taxon>Dikarya</taxon>
        <taxon>Basidiomycota</taxon>
        <taxon>Agaricomycotina</taxon>
        <taxon>Agaricomycetes</taxon>
        <taxon>Russulales</taxon>
        <taxon>Hericiaceae</taxon>
        <taxon>Hericium</taxon>
    </lineage>
</organism>
<comment type="caution">
    <text evidence="4">The sequence shown here is derived from an EMBL/GenBank/DDBJ whole genome shotgun (WGS) entry which is preliminary data.</text>
</comment>
<proteinExistence type="predicted"/>
<dbReference type="AlphaFoldDB" id="A0A4Y9ZSL4"/>
<dbReference type="Pfam" id="PF03556">
    <property type="entry name" value="Cullin_binding"/>
    <property type="match status" value="1"/>
</dbReference>
<evidence type="ECO:0000259" key="3">
    <source>
        <dbReference type="PROSITE" id="PS51229"/>
    </source>
</evidence>
<dbReference type="Gene3D" id="1.10.238.10">
    <property type="entry name" value="EF-hand"/>
    <property type="match status" value="1"/>
</dbReference>
<dbReference type="PANTHER" id="PTHR12281:SF12">
    <property type="entry name" value="DEFECTIVE IN CULLIN NEDDYLATION PROTEIN"/>
    <property type="match status" value="1"/>
</dbReference>
<sequence>MPPKRKCAENAETSPTTRTTRSSARLGKKSDDANAKASAKTSKKSVKADEDVEEVQPPKKAKTATKAAPAKSKVAKAETASESSDVATDMSKPEPYSAARAAKLFATYADEDDPSVIGPEGFERLCNDAKIPLDGAVPLILAWQLDSKEMAKITRDEWTKGMGALQISSLESLALCLNELHDMLILNKRPLSRPASIAPAQAGKKKKTTNASTEPYNRTRYHEYARNPKQSFTKAYMFSFQLAKAEGARVIDIETASALWSVMLVPRYPLMAEVLQFINETGNYKAANKDLWTMLDAKQMVEFCQTIQPDLGNYEADGAWPTMLDDFVSWKKAKNDSSPSASRAEA</sequence>
<dbReference type="InterPro" id="IPR014764">
    <property type="entry name" value="DCN-prot"/>
</dbReference>
<dbReference type="GO" id="GO:0032182">
    <property type="term" value="F:ubiquitin-like protein binding"/>
    <property type="evidence" value="ECO:0007669"/>
    <property type="project" value="TreeGrafter"/>
</dbReference>
<evidence type="ECO:0000256" key="1">
    <source>
        <dbReference type="RuleBase" id="RU410713"/>
    </source>
</evidence>
<keyword evidence="5" id="KW-1185">Reference proteome</keyword>
<dbReference type="GO" id="GO:0097602">
    <property type="term" value="F:cullin family protein binding"/>
    <property type="evidence" value="ECO:0007669"/>
    <property type="project" value="TreeGrafter"/>
</dbReference>
<dbReference type="InterPro" id="IPR042460">
    <property type="entry name" value="DCN1-like_PONY"/>
</dbReference>
<dbReference type="PROSITE" id="PS51229">
    <property type="entry name" value="DCUN1"/>
    <property type="match status" value="1"/>
</dbReference>
<feature type="domain" description="DCUN1" evidence="3">
    <location>
        <begin position="96"/>
        <end position="332"/>
    </location>
</feature>
<evidence type="ECO:0000313" key="4">
    <source>
        <dbReference type="EMBL" id="TFY76479.1"/>
    </source>
</evidence>
<reference evidence="4 5" key="1">
    <citation type="submission" date="2019-02" db="EMBL/GenBank/DDBJ databases">
        <title>Genome sequencing of the rare red list fungi Hericium alpestre (H. flagellum).</title>
        <authorList>
            <person name="Buettner E."/>
            <person name="Kellner H."/>
        </authorList>
    </citation>
    <scope>NUCLEOTIDE SEQUENCE [LARGE SCALE GENOMIC DNA]</scope>
    <source>
        <strain evidence="4 5">DSM 108284</strain>
    </source>
</reference>
<dbReference type="STRING" id="135208.A0A4Y9ZSL4"/>
<dbReference type="Proteomes" id="UP000298061">
    <property type="component" value="Unassembled WGS sequence"/>
</dbReference>
<dbReference type="EMBL" id="SFCI01001194">
    <property type="protein sequence ID" value="TFY76479.1"/>
    <property type="molecule type" value="Genomic_DNA"/>
</dbReference>
<dbReference type="GO" id="GO:0031624">
    <property type="term" value="F:ubiquitin conjugating enzyme binding"/>
    <property type="evidence" value="ECO:0007669"/>
    <property type="project" value="TreeGrafter"/>
</dbReference>
<accession>A0A4Y9ZSL4</accession>
<feature type="compositionally biased region" description="Low complexity" evidence="2">
    <location>
        <begin position="13"/>
        <end position="25"/>
    </location>
</feature>
<dbReference type="GO" id="GO:0045116">
    <property type="term" value="P:protein neddylation"/>
    <property type="evidence" value="ECO:0007669"/>
    <property type="project" value="TreeGrafter"/>
</dbReference>
<evidence type="ECO:0000313" key="5">
    <source>
        <dbReference type="Proteomes" id="UP000298061"/>
    </source>
</evidence>